<name>A0A286F4W7_9BACT</name>
<dbReference type="EMBL" id="OCNH01000001">
    <property type="protein sequence ID" value="SOD78222.1"/>
    <property type="molecule type" value="Genomic_DNA"/>
</dbReference>
<dbReference type="Proteomes" id="UP000219452">
    <property type="component" value="Unassembled WGS sequence"/>
</dbReference>
<evidence type="ECO:0000313" key="3">
    <source>
        <dbReference type="Proteomes" id="UP000219452"/>
    </source>
</evidence>
<accession>A0A286F4W7</accession>
<evidence type="ECO:0000313" key="2">
    <source>
        <dbReference type="EMBL" id="SOD78222.1"/>
    </source>
</evidence>
<dbReference type="Gene3D" id="3.90.1570.30">
    <property type="match status" value="1"/>
</dbReference>
<reference evidence="3" key="1">
    <citation type="submission" date="2017-09" db="EMBL/GenBank/DDBJ databases">
        <authorList>
            <person name="Varghese N."/>
            <person name="Submissions S."/>
        </authorList>
    </citation>
    <scope>NUCLEOTIDE SEQUENCE [LARGE SCALE GENOMIC DNA]</scope>
    <source>
        <strain evidence="3">DSM 29961</strain>
    </source>
</reference>
<sequence>MVALNLPVFDCKIKQVEGKPYIFDSLRRKYVRLSPEEWVRQHIVNLLLTHYGYPKALIRTEGGLVLNQTQKRTDVVVFDRQGQPFLVVECKAPHIPLTQSVFDQIARYNHVHKAPFVVISNGLTHYCCGIDHETANVRFLDDFPAFVQ</sequence>
<dbReference type="AlphaFoldDB" id="A0A286F4W7"/>
<protein>
    <submittedName>
        <fullName evidence="2">Type I restriction enzyme R protein N terminus (HSDR_N)</fullName>
    </submittedName>
</protein>
<keyword evidence="3" id="KW-1185">Reference proteome</keyword>
<organism evidence="2 3">
    <name type="scientific">Spirosoma fluviale</name>
    <dbReference type="NCBI Taxonomy" id="1597977"/>
    <lineage>
        <taxon>Bacteria</taxon>
        <taxon>Pseudomonadati</taxon>
        <taxon>Bacteroidota</taxon>
        <taxon>Cytophagia</taxon>
        <taxon>Cytophagales</taxon>
        <taxon>Cytophagaceae</taxon>
        <taxon>Spirosoma</taxon>
    </lineage>
</organism>
<dbReference type="InterPro" id="IPR029464">
    <property type="entry name" value="HSDR_N"/>
</dbReference>
<feature type="domain" description="Type I restriction enzyme R protein N-terminal" evidence="1">
    <location>
        <begin position="35"/>
        <end position="144"/>
    </location>
</feature>
<evidence type="ECO:0000259" key="1">
    <source>
        <dbReference type="Pfam" id="PF13588"/>
    </source>
</evidence>
<dbReference type="OrthoDB" id="9790377at2"/>
<gene>
    <name evidence="2" type="ORF">SAMN06269250_0354</name>
</gene>
<proteinExistence type="predicted"/>
<dbReference type="Pfam" id="PF13588">
    <property type="entry name" value="HSDR_N_2"/>
    <property type="match status" value="1"/>
</dbReference>
<dbReference type="RefSeq" id="WP_097124093.1">
    <property type="nucleotide sequence ID" value="NZ_OCNH01000001.1"/>
</dbReference>